<protein>
    <submittedName>
        <fullName evidence="7">Glutamate--tRNA ligase</fullName>
    </submittedName>
</protein>
<dbReference type="AlphaFoldDB" id="A0A921MEL9"/>
<dbReference type="GO" id="GO:0006412">
    <property type="term" value="P:translation"/>
    <property type="evidence" value="ECO:0007669"/>
    <property type="project" value="UniProtKB-KW"/>
</dbReference>
<keyword evidence="3" id="KW-0067">ATP-binding</keyword>
<keyword evidence="1 7" id="KW-0436">Ligase</keyword>
<comment type="caution">
    <text evidence="7">The sequence shown here is derived from an EMBL/GenBank/DDBJ whole genome shotgun (WGS) entry which is preliminary data.</text>
</comment>
<dbReference type="Gene3D" id="1.10.10.350">
    <property type="match status" value="1"/>
</dbReference>
<reference evidence="7" key="1">
    <citation type="journal article" date="2021" name="PeerJ">
        <title>Extensive microbial diversity within the chicken gut microbiome revealed by metagenomics and culture.</title>
        <authorList>
            <person name="Gilroy R."/>
            <person name="Ravi A."/>
            <person name="Getino M."/>
            <person name="Pursley I."/>
            <person name="Horton D.L."/>
            <person name="Alikhan N.F."/>
            <person name="Baker D."/>
            <person name="Gharbi K."/>
            <person name="Hall N."/>
            <person name="Watson M."/>
            <person name="Adriaenssens E.M."/>
            <person name="Foster-Nyarko E."/>
            <person name="Jarju S."/>
            <person name="Secka A."/>
            <person name="Antonio M."/>
            <person name="Oren A."/>
            <person name="Chaudhuri R.R."/>
            <person name="La Ragione R."/>
            <person name="Hildebrand F."/>
            <person name="Pallen M.J."/>
        </authorList>
    </citation>
    <scope>NUCLEOTIDE SEQUENCE</scope>
    <source>
        <strain evidence="7">ChiGjej5B5-7349</strain>
    </source>
</reference>
<dbReference type="Proteomes" id="UP000784435">
    <property type="component" value="Unassembled WGS sequence"/>
</dbReference>
<evidence type="ECO:0000256" key="1">
    <source>
        <dbReference type="ARBA" id="ARBA00022598"/>
    </source>
</evidence>
<dbReference type="GO" id="GO:0004812">
    <property type="term" value="F:aminoacyl-tRNA ligase activity"/>
    <property type="evidence" value="ECO:0007669"/>
    <property type="project" value="UniProtKB-KW"/>
</dbReference>
<dbReference type="GO" id="GO:0005524">
    <property type="term" value="F:ATP binding"/>
    <property type="evidence" value="ECO:0007669"/>
    <property type="project" value="UniProtKB-KW"/>
</dbReference>
<evidence type="ECO:0000256" key="2">
    <source>
        <dbReference type="ARBA" id="ARBA00022741"/>
    </source>
</evidence>
<evidence type="ECO:0000313" key="8">
    <source>
        <dbReference type="Proteomes" id="UP000784435"/>
    </source>
</evidence>
<dbReference type="GO" id="GO:0000049">
    <property type="term" value="F:tRNA binding"/>
    <property type="evidence" value="ECO:0007669"/>
    <property type="project" value="InterPro"/>
</dbReference>
<dbReference type="Pfam" id="PF19269">
    <property type="entry name" value="Anticodon_2"/>
    <property type="match status" value="1"/>
</dbReference>
<evidence type="ECO:0000259" key="6">
    <source>
        <dbReference type="Pfam" id="PF19269"/>
    </source>
</evidence>
<name>A0A921MEL9_9MICO</name>
<dbReference type="InterPro" id="IPR020751">
    <property type="entry name" value="aa-tRNA-synth_I_codon-bd_sub2"/>
</dbReference>
<accession>A0A921MEL9</accession>
<evidence type="ECO:0000256" key="4">
    <source>
        <dbReference type="ARBA" id="ARBA00022917"/>
    </source>
</evidence>
<keyword evidence="2" id="KW-0547">Nucleotide-binding</keyword>
<keyword evidence="5" id="KW-0030">Aminoacyl-tRNA synthetase</keyword>
<evidence type="ECO:0000256" key="3">
    <source>
        <dbReference type="ARBA" id="ARBA00022840"/>
    </source>
</evidence>
<reference evidence="7" key="2">
    <citation type="submission" date="2021-09" db="EMBL/GenBank/DDBJ databases">
        <authorList>
            <person name="Gilroy R."/>
        </authorList>
    </citation>
    <scope>NUCLEOTIDE SEQUENCE</scope>
    <source>
        <strain evidence="7">ChiGjej5B5-7349</strain>
    </source>
</reference>
<dbReference type="InterPro" id="IPR008925">
    <property type="entry name" value="aa_tRNA-synth_I_cd-bd_sf"/>
</dbReference>
<sequence length="55" mass="6130">LVERLEIKPRFAYGPLRVAVSGRRVSPPLFESMEILGRDSSLARLRALQEHVAAA</sequence>
<dbReference type="EMBL" id="DYUK01000208">
    <property type="protein sequence ID" value="HJG80655.1"/>
    <property type="molecule type" value="Genomic_DNA"/>
</dbReference>
<feature type="non-terminal residue" evidence="7">
    <location>
        <position position="1"/>
    </location>
</feature>
<evidence type="ECO:0000256" key="5">
    <source>
        <dbReference type="ARBA" id="ARBA00023146"/>
    </source>
</evidence>
<dbReference type="SUPFAM" id="SSF48163">
    <property type="entry name" value="An anticodon-binding domain of class I aminoacyl-tRNA synthetases"/>
    <property type="match status" value="1"/>
</dbReference>
<proteinExistence type="predicted"/>
<evidence type="ECO:0000313" key="7">
    <source>
        <dbReference type="EMBL" id="HJG80655.1"/>
    </source>
</evidence>
<gene>
    <name evidence="7" type="ORF">K8V08_09620</name>
</gene>
<organism evidence="7 8">
    <name type="scientific">Brevibacterium senegalense</name>
    <dbReference type="NCBI Taxonomy" id="1033736"/>
    <lineage>
        <taxon>Bacteria</taxon>
        <taxon>Bacillati</taxon>
        <taxon>Actinomycetota</taxon>
        <taxon>Actinomycetes</taxon>
        <taxon>Micrococcales</taxon>
        <taxon>Brevibacteriaceae</taxon>
        <taxon>Brevibacterium</taxon>
    </lineage>
</organism>
<keyword evidence="4" id="KW-0648">Protein biosynthesis</keyword>
<dbReference type="InterPro" id="IPR045462">
    <property type="entry name" value="aa-tRNA-synth_I_cd-bd"/>
</dbReference>
<feature type="domain" description="Aminoacyl-tRNA synthetase class I anticodon-binding" evidence="6">
    <location>
        <begin position="1"/>
        <end position="47"/>
    </location>
</feature>